<comment type="caution">
    <text evidence="2">The sequence shown here is derived from an EMBL/GenBank/DDBJ whole genome shotgun (WGS) entry which is preliminary data.</text>
</comment>
<sequence length="253" mass="28161">MAPDCKVSFKSSSLLSLRLGRVNWCEGGTCGGDKTQQQQPSSDRVDRFLNPGIDMANLEKHLEFMSDEGLKEVLGHGVGYYHETLSEQDTIVQRLFESGAVQVLVYLRVYCYQDELDAVSPLNLGMITEHYNISYVTVEVISMTVSPENSTPPPSTTNSRTSKPSSSSKPTSAMCVQAVWERDSPLKQIPHFEAEVIRRCADAGLESVYDVMGYGGWKCIDIEVLKMSNAQMQDVAAFVSSYLSRRHTGTRQR</sequence>
<dbReference type="EMBL" id="BDGU01000033">
    <property type="protein sequence ID" value="GAW00598.1"/>
    <property type="molecule type" value="Genomic_DNA"/>
</dbReference>
<organism evidence="2 3">
    <name type="scientific">Lentinula edodes</name>
    <name type="common">Shiitake mushroom</name>
    <name type="synonym">Lentinus edodes</name>
    <dbReference type="NCBI Taxonomy" id="5353"/>
    <lineage>
        <taxon>Eukaryota</taxon>
        <taxon>Fungi</taxon>
        <taxon>Dikarya</taxon>
        <taxon>Basidiomycota</taxon>
        <taxon>Agaricomycotina</taxon>
        <taxon>Agaricomycetes</taxon>
        <taxon>Agaricomycetidae</taxon>
        <taxon>Agaricales</taxon>
        <taxon>Marasmiineae</taxon>
        <taxon>Omphalotaceae</taxon>
        <taxon>Lentinula</taxon>
    </lineage>
</organism>
<dbReference type="GO" id="GO:0000388">
    <property type="term" value="P:spliceosome conformational change to release U4 (or U4atac) and U1 (or U11)"/>
    <property type="evidence" value="ECO:0007669"/>
    <property type="project" value="TreeGrafter"/>
</dbReference>
<proteinExistence type="predicted"/>
<dbReference type="InterPro" id="IPR027417">
    <property type="entry name" value="P-loop_NTPase"/>
</dbReference>
<dbReference type="STRING" id="5353.A0A1Q3E010"/>
<dbReference type="GO" id="GO:0003723">
    <property type="term" value="F:RNA binding"/>
    <property type="evidence" value="ECO:0007669"/>
    <property type="project" value="TreeGrafter"/>
</dbReference>
<gene>
    <name evidence="2" type="ORF">LENED_002130</name>
</gene>
<dbReference type="SUPFAM" id="SSF158702">
    <property type="entry name" value="Sec63 N-terminal domain-like"/>
    <property type="match status" value="1"/>
</dbReference>
<dbReference type="AlphaFoldDB" id="A0A1Q3E010"/>
<name>A0A1Q3E010_LENED</name>
<reference evidence="2 3" key="1">
    <citation type="submission" date="2016-08" db="EMBL/GenBank/DDBJ databases">
        <authorList>
            <consortium name="Lentinula edodes genome sequencing consortium"/>
            <person name="Sakamoto Y."/>
            <person name="Nakade K."/>
            <person name="Sato S."/>
            <person name="Yoshida Y."/>
            <person name="Miyazaki K."/>
            <person name="Natsume S."/>
            <person name="Konno N."/>
        </authorList>
    </citation>
    <scope>NUCLEOTIDE SEQUENCE [LARGE SCALE GENOMIC DNA]</scope>
    <source>
        <strain evidence="2 3">NBRC 111202</strain>
    </source>
</reference>
<dbReference type="Gene3D" id="3.40.50.300">
    <property type="entry name" value="P-loop containing nucleotide triphosphate hydrolases"/>
    <property type="match status" value="1"/>
</dbReference>
<dbReference type="Proteomes" id="UP000188533">
    <property type="component" value="Unassembled WGS sequence"/>
</dbReference>
<dbReference type="PANTHER" id="PTHR24075">
    <property type="entry name" value="SEC63 DOMAIN-CONTAINING"/>
    <property type="match status" value="1"/>
</dbReference>
<dbReference type="PANTHER" id="PTHR24075:SF5">
    <property type="entry name" value="U5 SMALL NUCLEAR RIBONUCLEOPROTEIN 200 KDA HELICASE"/>
    <property type="match status" value="1"/>
</dbReference>
<dbReference type="GO" id="GO:0005681">
    <property type="term" value="C:spliceosomal complex"/>
    <property type="evidence" value="ECO:0007669"/>
    <property type="project" value="TreeGrafter"/>
</dbReference>
<keyword evidence="3" id="KW-1185">Reference proteome</keyword>
<dbReference type="Gene3D" id="1.10.150.20">
    <property type="entry name" value="5' to 3' exonuclease, C-terminal subdomain"/>
    <property type="match status" value="1"/>
</dbReference>
<evidence type="ECO:0000256" key="1">
    <source>
        <dbReference type="SAM" id="MobiDB-lite"/>
    </source>
</evidence>
<evidence type="ECO:0000313" key="3">
    <source>
        <dbReference type="Proteomes" id="UP000188533"/>
    </source>
</evidence>
<protein>
    <submittedName>
        <fullName evidence="2">Sec63-domain-containing protein</fullName>
    </submittedName>
</protein>
<feature type="region of interest" description="Disordered" evidence="1">
    <location>
        <begin position="145"/>
        <end position="171"/>
    </location>
</feature>
<reference evidence="2 3" key="2">
    <citation type="submission" date="2017-02" db="EMBL/GenBank/DDBJ databases">
        <title>A genome survey and senescence transcriptome analysis in Lentinula edodes.</title>
        <authorList>
            <person name="Sakamoto Y."/>
            <person name="Nakade K."/>
            <person name="Sato S."/>
            <person name="Yoshida Y."/>
            <person name="Miyazaki K."/>
            <person name="Natsume S."/>
            <person name="Konno N."/>
        </authorList>
    </citation>
    <scope>NUCLEOTIDE SEQUENCE [LARGE SCALE GENOMIC DNA]</scope>
    <source>
        <strain evidence="2 3">NBRC 111202</strain>
    </source>
</reference>
<feature type="compositionally biased region" description="Low complexity" evidence="1">
    <location>
        <begin position="156"/>
        <end position="171"/>
    </location>
</feature>
<dbReference type="GO" id="GO:0003724">
    <property type="term" value="F:RNA helicase activity"/>
    <property type="evidence" value="ECO:0007669"/>
    <property type="project" value="TreeGrafter"/>
</dbReference>
<evidence type="ECO:0000313" key="2">
    <source>
        <dbReference type="EMBL" id="GAW00598.1"/>
    </source>
</evidence>
<accession>A0A1Q3E010</accession>